<name>A0A1V4IV57_9CLOT</name>
<sequence>MKVVAKEIEMIAHFKDDGNINPIRFRIEENKKLKVIKIAKIISTDIEKLCGNRIWVYKCTAVVDSVEKLFEIKYDIENCRWILWKI</sequence>
<proteinExistence type="predicted"/>
<protein>
    <submittedName>
        <fullName evidence="1">Uncharacterized protein</fullName>
    </submittedName>
</protein>
<keyword evidence="2" id="KW-1185">Reference proteome</keyword>
<reference evidence="1 2" key="1">
    <citation type="submission" date="2017-03" db="EMBL/GenBank/DDBJ databases">
        <title>Genome sequence of Clostridium chromiireducens DSM 23318.</title>
        <authorList>
            <person name="Poehlein A."/>
            <person name="Daniel R."/>
        </authorList>
    </citation>
    <scope>NUCLEOTIDE SEQUENCE [LARGE SCALE GENOMIC DNA]</scope>
    <source>
        <strain evidence="1 2">DSM 23318</strain>
    </source>
</reference>
<evidence type="ECO:0000313" key="1">
    <source>
        <dbReference type="EMBL" id="OPJ63664.1"/>
    </source>
</evidence>
<comment type="caution">
    <text evidence="1">The sequence shown here is derived from an EMBL/GenBank/DDBJ whole genome shotgun (WGS) entry which is preliminary data.</text>
</comment>
<dbReference type="STRING" id="225345.CLCHR_14790"/>
<accession>A0A1V4IV57</accession>
<dbReference type="OrthoDB" id="1707431at2"/>
<evidence type="ECO:0000313" key="2">
    <source>
        <dbReference type="Proteomes" id="UP000191056"/>
    </source>
</evidence>
<dbReference type="EMBL" id="MZGT01000016">
    <property type="protein sequence ID" value="OPJ63664.1"/>
    <property type="molecule type" value="Genomic_DNA"/>
</dbReference>
<dbReference type="AlphaFoldDB" id="A0A1V4IV57"/>
<gene>
    <name evidence="1" type="ORF">CLCHR_14790</name>
</gene>
<dbReference type="Proteomes" id="UP000191056">
    <property type="component" value="Unassembled WGS sequence"/>
</dbReference>
<organism evidence="1 2">
    <name type="scientific">Clostridium chromiireducens</name>
    <dbReference type="NCBI Taxonomy" id="225345"/>
    <lineage>
        <taxon>Bacteria</taxon>
        <taxon>Bacillati</taxon>
        <taxon>Bacillota</taxon>
        <taxon>Clostridia</taxon>
        <taxon>Eubacteriales</taxon>
        <taxon>Clostridiaceae</taxon>
        <taxon>Clostridium</taxon>
    </lineage>
</organism>
<dbReference type="RefSeq" id="WP_079439052.1">
    <property type="nucleotide sequence ID" value="NZ_MZGT01000016.1"/>
</dbReference>